<feature type="transmembrane region" description="Helical" evidence="9">
    <location>
        <begin position="160"/>
        <end position="178"/>
    </location>
</feature>
<evidence type="ECO:0000256" key="1">
    <source>
        <dbReference type="ARBA" id="ARBA00004651"/>
    </source>
</evidence>
<dbReference type="InterPro" id="IPR048634">
    <property type="entry name" value="SecD_SecF_C"/>
</dbReference>
<feature type="transmembrane region" description="Helical" evidence="9">
    <location>
        <begin position="198"/>
        <end position="221"/>
    </location>
</feature>
<dbReference type="AlphaFoldDB" id="X1TEG4"/>
<evidence type="ECO:0000256" key="6">
    <source>
        <dbReference type="ARBA" id="ARBA00022989"/>
    </source>
</evidence>
<evidence type="ECO:0000256" key="5">
    <source>
        <dbReference type="ARBA" id="ARBA00022927"/>
    </source>
</evidence>
<keyword evidence="2" id="KW-0813">Transport</keyword>
<evidence type="ECO:0000256" key="4">
    <source>
        <dbReference type="ARBA" id="ARBA00022692"/>
    </source>
</evidence>
<feature type="domain" description="Protein export membrane protein SecD/SecF C-terminal" evidence="10">
    <location>
        <begin position="48"/>
        <end position="226"/>
    </location>
</feature>
<dbReference type="EMBL" id="BARW01006618">
    <property type="protein sequence ID" value="GAI78429.1"/>
    <property type="molecule type" value="Genomic_DNA"/>
</dbReference>
<evidence type="ECO:0000256" key="8">
    <source>
        <dbReference type="ARBA" id="ARBA00023136"/>
    </source>
</evidence>
<reference evidence="11" key="1">
    <citation type="journal article" date="2014" name="Front. Microbiol.">
        <title>High frequency of phylogenetically diverse reductive dehalogenase-homologous genes in deep subseafloor sedimentary metagenomes.</title>
        <authorList>
            <person name="Kawai M."/>
            <person name="Futagami T."/>
            <person name="Toyoda A."/>
            <person name="Takaki Y."/>
            <person name="Nishi S."/>
            <person name="Hori S."/>
            <person name="Arai W."/>
            <person name="Tsubouchi T."/>
            <person name="Morono Y."/>
            <person name="Uchiyama I."/>
            <person name="Ito T."/>
            <person name="Fujiyama A."/>
            <person name="Inagaki F."/>
            <person name="Takami H."/>
        </authorList>
    </citation>
    <scope>NUCLEOTIDE SEQUENCE</scope>
    <source>
        <strain evidence="11">Expedition CK06-06</strain>
    </source>
</reference>
<feature type="transmembrane region" description="Helical" evidence="9">
    <location>
        <begin position="67"/>
        <end position="86"/>
    </location>
</feature>
<evidence type="ECO:0000313" key="11">
    <source>
        <dbReference type="EMBL" id="GAI78429.1"/>
    </source>
</evidence>
<dbReference type="Pfam" id="PF02355">
    <property type="entry name" value="SecD_SecF_C"/>
    <property type="match status" value="1"/>
</dbReference>
<keyword evidence="8 9" id="KW-0472">Membrane</keyword>
<comment type="subcellular location">
    <subcellularLocation>
        <location evidence="1">Cell membrane</location>
        <topology evidence="1">Multi-pass membrane protein</topology>
    </subcellularLocation>
</comment>
<evidence type="ECO:0000256" key="7">
    <source>
        <dbReference type="ARBA" id="ARBA00023010"/>
    </source>
</evidence>
<dbReference type="GO" id="GO:0005886">
    <property type="term" value="C:plasma membrane"/>
    <property type="evidence" value="ECO:0007669"/>
    <property type="project" value="UniProtKB-SubCell"/>
</dbReference>
<keyword evidence="3" id="KW-1003">Cell membrane</keyword>
<organism evidence="11">
    <name type="scientific">marine sediment metagenome</name>
    <dbReference type="NCBI Taxonomy" id="412755"/>
    <lineage>
        <taxon>unclassified sequences</taxon>
        <taxon>metagenomes</taxon>
        <taxon>ecological metagenomes</taxon>
    </lineage>
</organism>
<keyword evidence="7" id="KW-0811">Translocation</keyword>
<name>X1TEG4_9ZZZZ</name>
<accession>X1TEG4</accession>
<feature type="non-terminal residue" evidence="11">
    <location>
        <position position="1"/>
    </location>
</feature>
<comment type="caution">
    <text evidence="11">The sequence shown here is derived from an EMBL/GenBank/DDBJ whole genome shotgun (WGS) entry which is preliminary data.</text>
</comment>
<dbReference type="HAMAP" id="MF_01464_A">
    <property type="entry name" value="SecF_A"/>
    <property type="match status" value="1"/>
</dbReference>
<dbReference type="PANTHER" id="PTHR30081:SF8">
    <property type="entry name" value="PROTEIN TRANSLOCASE SUBUNIT SECF"/>
    <property type="match status" value="1"/>
</dbReference>
<evidence type="ECO:0000256" key="3">
    <source>
        <dbReference type="ARBA" id="ARBA00022475"/>
    </source>
</evidence>
<evidence type="ECO:0000259" key="10">
    <source>
        <dbReference type="Pfam" id="PF02355"/>
    </source>
</evidence>
<feature type="transmembrane region" description="Helical" evidence="9">
    <location>
        <begin position="93"/>
        <end position="113"/>
    </location>
</feature>
<dbReference type="GO" id="GO:0065002">
    <property type="term" value="P:intracellular protein transmembrane transport"/>
    <property type="evidence" value="ECO:0007669"/>
    <property type="project" value="InterPro"/>
</dbReference>
<evidence type="ECO:0000256" key="2">
    <source>
        <dbReference type="ARBA" id="ARBA00022448"/>
    </source>
</evidence>
<protein>
    <recommendedName>
        <fullName evidence="10">Protein export membrane protein SecD/SecF C-terminal domain-containing protein</fullName>
    </recommendedName>
</protein>
<keyword evidence="4 9" id="KW-0812">Transmembrane</keyword>
<dbReference type="PANTHER" id="PTHR30081">
    <property type="entry name" value="PROTEIN-EXPORT MEMBRANE PROTEIN SEC"/>
    <property type="match status" value="1"/>
</dbReference>
<keyword evidence="6 9" id="KW-1133">Transmembrane helix</keyword>
<dbReference type="SUPFAM" id="SSF82866">
    <property type="entry name" value="Multidrug efflux transporter AcrB transmembrane domain"/>
    <property type="match status" value="1"/>
</dbReference>
<evidence type="ECO:0000256" key="9">
    <source>
        <dbReference type="SAM" id="Phobius"/>
    </source>
</evidence>
<sequence length="231" mass="25576">GIEAPQNMLVIKEDAGVGNEKRMEFALTSGSQEYDLLIEMLNEEYGAGTYEIESISPLFGKQYQTQALRALIIAFILMAIVVFVVFRTFIPPLAVIFAAFSDIVIAVACMDVIGMELSLGTVAALLMLIGYSVDSNILLTTNLLRKKGDLNDKVRNAMKTGITMTSTTLSAVFAMFLVSSSIHLFSAHFAPIPMLREISIVLLFGLTMDLMNTWLLNAGILRWYMEKKETR</sequence>
<proteinExistence type="inferred from homology"/>
<dbReference type="InterPro" id="IPR024921">
    <property type="entry name" value="SecF_arc"/>
</dbReference>
<feature type="transmembrane region" description="Helical" evidence="9">
    <location>
        <begin position="119"/>
        <end position="139"/>
    </location>
</feature>
<dbReference type="InterPro" id="IPR022813">
    <property type="entry name" value="SecD/SecF_arch_bac"/>
</dbReference>
<gene>
    <name evidence="11" type="ORF">S12H4_13902</name>
</gene>
<keyword evidence="5" id="KW-0653">Protein transport</keyword>
<dbReference type="Gene3D" id="1.20.1640.10">
    <property type="entry name" value="Multidrug efflux transporter AcrB transmembrane domain"/>
    <property type="match status" value="1"/>
</dbReference>